<feature type="region of interest" description="Disordered" evidence="1">
    <location>
        <begin position="1"/>
        <end position="38"/>
    </location>
</feature>
<name>A0A0A9F8T1_ARUDO</name>
<dbReference type="EMBL" id="GBRH01193248">
    <property type="protein sequence ID" value="JAE04648.1"/>
    <property type="molecule type" value="Transcribed_RNA"/>
</dbReference>
<reference evidence="2" key="2">
    <citation type="journal article" date="2015" name="Data Brief">
        <title>Shoot transcriptome of the giant reed, Arundo donax.</title>
        <authorList>
            <person name="Barrero R.A."/>
            <person name="Guerrero F.D."/>
            <person name="Moolhuijzen P."/>
            <person name="Goolsby J.A."/>
            <person name="Tidwell J."/>
            <person name="Bellgard S.E."/>
            <person name="Bellgard M.I."/>
        </authorList>
    </citation>
    <scope>NUCLEOTIDE SEQUENCE</scope>
    <source>
        <tissue evidence="2">Shoot tissue taken approximately 20 cm above the soil surface</tissue>
    </source>
</reference>
<dbReference type="AlphaFoldDB" id="A0A0A9F8T1"/>
<evidence type="ECO:0000313" key="2">
    <source>
        <dbReference type="EMBL" id="JAE04648.1"/>
    </source>
</evidence>
<feature type="compositionally biased region" description="Basic and acidic residues" evidence="1">
    <location>
        <begin position="1"/>
        <end position="11"/>
    </location>
</feature>
<proteinExistence type="predicted"/>
<reference evidence="2" key="1">
    <citation type="submission" date="2014-09" db="EMBL/GenBank/DDBJ databases">
        <authorList>
            <person name="Magalhaes I.L.F."/>
            <person name="Oliveira U."/>
            <person name="Santos F.R."/>
            <person name="Vidigal T.H.D.A."/>
            <person name="Brescovit A.D."/>
            <person name="Santos A.J."/>
        </authorList>
    </citation>
    <scope>NUCLEOTIDE SEQUENCE</scope>
    <source>
        <tissue evidence="2">Shoot tissue taken approximately 20 cm above the soil surface</tissue>
    </source>
</reference>
<protein>
    <submittedName>
        <fullName evidence="2">Uncharacterized protein</fullName>
    </submittedName>
</protein>
<organism evidence="2">
    <name type="scientific">Arundo donax</name>
    <name type="common">Giant reed</name>
    <name type="synonym">Donax arundinaceus</name>
    <dbReference type="NCBI Taxonomy" id="35708"/>
    <lineage>
        <taxon>Eukaryota</taxon>
        <taxon>Viridiplantae</taxon>
        <taxon>Streptophyta</taxon>
        <taxon>Embryophyta</taxon>
        <taxon>Tracheophyta</taxon>
        <taxon>Spermatophyta</taxon>
        <taxon>Magnoliopsida</taxon>
        <taxon>Liliopsida</taxon>
        <taxon>Poales</taxon>
        <taxon>Poaceae</taxon>
        <taxon>PACMAD clade</taxon>
        <taxon>Arundinoideae</taxon>
        <taxon>Arundineae</taxon>
        <taxon>Arundo</taxon>
    </lineage>
</organism>
<accession>A0A0A9F8T1</accession>
<sequence>MILQKITEHLSADQSARPSLASSNPSSFSPSPVLSAQPPSCHPDLLYSFVPPKHRRCHRLLHLCLAIRWM</sequence>
<feature type="compositionally biased region" description="Low complexity" evidence="1">
    <location>
        <begin position="15"/>
        <end position="36"/>
    </location>
</feature>
<evidence type="ECO:0000256" key="1">
    <source>
        <dbReference type="SAM" id="MobiDB-lite"/>
    </source>
</evidence>